<proteinExistence type="predicted"/>
<dbReference type="AlphaFoldDB" id="A0A7W7VUC9"/>
<dbReference type="InterPro" id="IPR043148">
    <property type="entry name" value="TagF_C"/>
</dbReference>
<sequence>MSSVQTPSRPVHRDPGQWATVPDCKKVLVVIHTLVYGMRIKDLLVLFRADLRVSVVFTVAPHAFNDGTERVLADLGGTVLPWERAVATEFDLILTAGSQGMEQLHGPLVRLPHGAGHIKMSRRGDAPEGSIGGLGRGYLTWDGKVVPRAFAVAHREDLDTLTRSCPEALPITEVVGDASYDRLAAGLPHRAAYRRALGLAEDEQFVLVCSTWGLGSAFHRLDSLLPRLLTELPENCRAALLVHPNVWSGHGGWQVRSWLADGAGGRLPLLAPDSDWRPLLIAADYILGDHGSVTLYGTMTGAPILISQYPFRTVNPHSPGAQLARTAPSLSPTRPLAEQLAYAAERYRPEEYAAIAARISSEPGAFNPNMRRLLYRILELGEPAHRPETEPLEPPKRLDGKEA</sequence>
<name>A0A7W7VUC9_KITKI</name>
<dbReference type="Proteomes" id="UP000540506">
    <property type="component" value="Unassembled WGS sequence"/>
</dbReference>
<evidence type="ECO:0000256" key="1">
    <source>
        <dbReference type="SAM" id="MobiDB-lite"/>
    </source>
</evidence>
<evidence type="ECO:0000313" key="3">
    <source>
        <dbReference type="Proteomes" id="UP000540506"/>
    </source>
</evidence>
<dbReference type="EMBL" id="JACHJV010000001">
    <property type="protein sequence ID" value="MBB4922529.1"/>
    <property type="molecule type" value="Genomic_DNA"/>
</dbReference>
<protein>
    <submittedName>
        <fullName evidence="2">Uncharacterized protein</fullName>
    </submittedName>
</protein>
<evidence type="ECO:0000313" key="2">
    <source>
        <dbReference type="EMBL" id="MBB4922529.1"/>
    </source>
</evidence>
<organism evidence="2 3">
    <name type="scientific">Kitasatospora kifunensis</name>
    <name type="common">Streptomyces kifunensis</name>
    <dbReference type="NCBI Taxonomy" id="58351"/>
    <lineage>
        <taxon>Bacteria</taxon>
        <taxon>Bacillati</taxon>
        <taxon>Actinomycetota</taxon>
        <taxon>Actinomycetes</taxon>
        <taxon>Kitasatosporales</taxon>
        <taxon>Streptomycetaceae</taxon>
        <taxon>Kitasatospora</taxon>
    </lineage>
</organism>
<reference evidence="2 3" key="1">
    <citation type="submission" date="2020-08" db="EMBL/GenBank/DDBJ databases">
        <title>Sequencing the genomes of 1000 actinobacteria strains.</title>
        <authorList>
            <person name="Klenk H.-P."/>
        </authorList>
    </citation>
    <scope>NUCLEOTIDE SEQUENCE [LARGE SCALE GENOMIC DNA]</scope>
    <source>
        <strain evidence="2 3">DSM 41654</strain>
    </source>
</reference>
<dbReference type="Gene3D" id="3.40.50.12580">
    <property type="match status" value="1"/>
</dbReference>
<comment type="caution">
    <text evidence="2">The sequence shown here is derived from an EMBL/GenBank/DDBJ whole genome shotgun (WGS) entry which is preliminary data.</text>
</comment>
<keyword evidence="3" id="KW-1185">Reference proteome</keyword>
<feature type="region of interest" description="Disordered" evidence="1">
    <location>
        <begin position="384"/>
        <end position="403"/>
    </location>
</feature>
<dbReference type="RefSeq" id="WP_184934687.1">
    <property type="nucleotide sequence ID" value="NZ_JACHJV010000001.1"/>
</dbReference>
<accession>A0A7W7VUC9</accession>
<gene>
    <name evidence="2" type="ORF">FHR34_001522</name>
</gene>